<accession>A0ABR3JNZ4</accession>
<gene>
    <name evidence="1" type="ORF">HGRIS_001320</name>
</gene>
<evidence type="ECO:0000313" key="2">
    <source>
        <dbReference type="Proteomes" id="UP001556367"/>
    </source>
</evidence>
<dbReference type="Proteomes" id="UP001556367">
    <property type="component" value="Unassembled WGS sequence"/>
</dbReference>
<comment type="caution">
    <text evidence="1">The sequence shown here is derived from an EMBL/GenBank/DDBJ whole genome shotgun (WGS) entry which is preliminary data.</text>
</comment>
<name>A0ABR3JNZ4_9AGAR</name>
<organism evidence="1 2">
    <name type="scientific">Hohenbuehelia grisea</name>
    <dbReference type="NCBI Taxonomy" id="104357"/>
    <lineage>
        <taxon>Eukaryota</taxon>
        <taxon>Fungi</taxon>
        <taxon>Dikarya</taxon>
        <taxon>Basidiomycota</taxon>
        <taxon>Agaricomycotina</taxon>
        <taxon>Agaricomycetes</taxon>
        <taxon>Agaricomycetidae</taxon>
        <taxon>Agaricales</taxon>
        <taxon>Pleurotineae</taxon>
        <taxon>Pleurotaceae</taxon>
        <taxon>Hohenbuehelia</taxon>
    </lineage>
</organism>
<dbReference type="EMBL" id="JASNQZ010000005">
    <property type="protein sequence ID" value="KAL0957529.1"/>
    <property type="molecule type" value="Genomic_DNA"/>
</dbReference>
<sequence length="152" mass="16887">MLKKSKTEHSSLDSLPWHQVVRPKEAGLGDDDGILELEEVEGVEIVYEETDGGRVAKFNVIDVDEEPNLPILYDADDIESEFKEEDLRPFYLIGALSPSILKSCASCITSHLRSQRQFKLPLCPLPSVAVMLSASPKQVLARHLLIVSQSSQ</sequence>
<evidence type="ECO:0000313" key="1">
    <source>
        <dbReference type="EMBL" id="KAL0957529.1"/>
    </source>
</evidence>
<keyword evidence="2" id="KW-1185">Reference proteome</keyword>
<proteinExistence type="predicted"/>
<protein>
    <submittedName>
        <fullName evidence="1">Uncharacterized protein</fullName>
    </submittedName>
</protein>
<reference evidence="2" key="1">
    <citation type="submission" date="2024-06" db="EMBL/GenBank/DDBJ databases">
        <title>Multi-omics analyses provide insights into the biosynthesis of the anticancer antibiotic pleurotin in Hohenbuehelia grisea.</title>
        <authorList>
            <person name="Weaver J.A."/>
            <person name="Alberti F."/>
        </authorList>
    </citation>
    <scope>NUCLEOTIDE SEQUENCE [LARGE SCALE GENOMIC DNA]</scope>
    <source>
        <strain evidence="2">T-177</strain>
    </source>
</reference>